<evidence type="ECO:0008006" key="3">
    <source>
        <dbReference type="Google" id="ProtNLM"/>
    </source>
</evidence>
<dbReference type="InterPro" id="IPR021146">
    <property type="entry name" value="Phage_gp6-like_head-tail"/>
</dbReference>
<name>A0AA87B6W7_9BACL</name>
<dbReference type="AlphaFoldDB" id="A0AA87B6W7"/>
<organism evidence="1 2">
    <name type="scientific">Gemella haemolysans M341</name>
    <dbReference type="NCBI Taxonomy" id="562981"/>
    <lineage>
        <taxon>Bacteria</taxon>
        <taxon>Bacillati</taxon>
        <taxon>Bacillota</taxon>
        <taxon>Bacilli</taxon>
        <taxon>Bacillales</taxon>
        <taxon>Gemellaceae</taxon>
        <taxon>Gemella</taxon>
    </lineage>
</organism>
<sequence length="109" mass="12175">MLNELELLTGESDVKVLSLLLLRANNIVLAETNRRVLTPELERIALEIAVEMFNKQGCEGEASRTEGGIAIVYRDGLPSHIKNTLSSYRLARCSGRAFEKEQTETLQDI</sequence>
<proteinExistence type="predicted"/>
<dbReference type="EMBL" id="ACRO01000047">
    <property type="protein sequence ID" value="EGF86016.1"/>
    <property type="molecule type" value="Genomic_DNA"/>
</dbReference>
<dbReference type="Pfam" id="PF05135">
    <property type="entry name" value="Phage_connect_1"/>
    <property type="match status" value="1"/>
</dbReference>
<comment type="caution">
    <text evidence="1">The sequence shown here is derived from an EMBL/GenBank/DDBJ whole genome shotgun (WGS) entry which is preliminary data.</text>
</comment>
<evidence type="ECO:0000313" key="2">
    <source>
        <dbReference type="Proteomes" id="UP000004773"/>
    </source>
</evidence>
<protein>
    <recommendedName>
        <fullName evidence="3">Phage gp6-like head-tail connector protein</fullName>
    </recommendedName>
</protein>
<dbReference type="RefSeq" id="WP_003147999.1">
    <property type="nucleotide sequence ID" value="NZ_GL883586.1"/>
</dbReference>
<accession>A0AA87B6W7</accession>
<gene>
    <name evidence="1" type="ORF">HMPREF0428_01818</name>
</gene>
<reference evidence="1 2" key="1">
    <citation type="submission" date="2011-03" db="EMBL/GenBank/DDBJ databases">
        <title>The Genome Sequence of Gemella haemolysans M341.</title>
        <authorList>
            <consortium name="The Broad Institute Genome Sequencing Platform"/>
            <consortium name="The Broad Institute Genome Sequencing Center for Infectious Disease"/>
            <person name="Earl A."/>
            <person name="Ward D."/>
            <person name="Feldgarden M."/>
            <person name="Gevers D."/>
            <person name="Sibley C.D."/>
            <person name="Field T.R."/>
            <person name="Grinwis M."/>
            <person name="Eshaghurshan C.S."/>
            <person name="Surette M.G."/>
            <person name="Young S.K."/>
            <person name="Zeng Q."/>
            <person name="Gargeya S."/>
            <person name="Fitzgerald M."/>
            <person name="Haas B."/>
            <person name="Abouelleil A."/>
            <person name="Alvarado L."/>
            <person name="Arachchi H.M."/>
            <person name="Berlin A."/>
            <person name="Brown A."/>
            <person name="Chapman S.B."/>
            <person name="Chen Z."/>
            <person name="Dunbar C."/>
            <person name="Freedman E."/>
            <person name="Gearin G."/>
            <person name="Gellesch M."/>
            <person name="Goldberg J."/>
            <person name="Griggs A."/>
            <person name="Gujja S."/>
            <person name="Heilman E.R."/>
            <person name="Heiman D."/>
            <person name="Howarth C."/>
            <person name="Larson L."/>
            <person name="Lui A."/>
            <person name="MacDonald P.J.P."/>
            <person name="Mehta T."/>
            <person name="Montmayeur A."/>
            <person name="Murphy C."/>
            <person name="Neiman D."/>
            <person name="Pearson M."/>
            <person name="Priest M."/>
            <person name="Roberts A."/>
            <person name="Saif S."/>
            <person name="Shea T."/>
            <person name="Shenoy N."/>
            <person name="Sisk P."/>
            <person name="Stolte C."/>
            <person name="Sykes S."/>
            <person name="White J."/>
            <person name="Yandava C."/>
            <person name="Wortman J."/>
            <person name="Nusbaum C."/>
            <person name="Birren B."/>
        </authorList>
    </citation>
    <scope>NUCLEOTIDE SEQUENCE [LARGE SCALE GENOMIC DNA]</scope>
    <source>
        <strain evidence="1 2">M341</strain>
    </source>
</reference>
<dbReference type="Proteomes" id="UP000004773">
    <property type="component" value="Unassembled WGS sequence"/>
</dbReference>
<evidence type="ECO:0000313" key="1">
    <source>
        <dbReference type="EMBL" id="EGF86016.1"/>
    </source>
</evidence>